<proteinExistence type="predicted"/>
<name>A0ACB9B208_ARCLA</name>
<accession>A0ACB9B208</accession>
<sequence length="190" mass="21122">MILWRKRRVGCQRKGVNLFVLFLVDAVLPLMKRKLEVLCPLWLAIDAVPFIMGKTDKVDDEGEIPLPSIVSKRGLTGDMEVQLEKEVVGSQVHDDSVQDAMVGLDPGPSSSSPSIHMSSYEPMDTSLDQNDLLDEEDVIEVDSDDGATVQFLTHDPMHSQVDLQSLSGWTPLLTLFPDDEACLVEFPWSL</sequence>
<organism evidence="1 2">
    <name type="scientific">Arctium lappa</name>
    <name type="common">Greater burdock</name>
    <name type="synonym">Lappa major</name>
    <dbReference type="NCBI Taxonomy" id="4217"/>
    <lineage>
        <taxon>Eukaryota</taxon>
        <taxon>Viridiplantae</taxon>
        <taxon>Streptophyta</taxon>
        <taxon>Embryophyta</taxon>
        <taxon>Tracheophyta</taxon>
        <taxon>Spermatophyta</taxon>
        <taxon>Magnoliopsida</taxon>
        <taxon>eudicotyledons</taxon>
        <taxon>Gunneridae</taxon>
        <taxon>Pentapetalae</taxon>
        <taxon>asterids</taxon>
        <taxon>campanulids</taxon>
        <taxon>Asterales</taxon>
        <taxon>Asteraceae</taxon>
        <taxon>Carduoideae</taxon>
        <taxon>Cardueae</taxon>
        <taxon>Arctiinae</taxon>
        <taxon>Arctium</taxon>
    </lineage>
</organism>
<evidence type="ECO:0000313" key="1">
    <source>
        <dbReference type="EMBL" id="KAI3715623.1"/>
    </source>
</evidence>
<gene>
    <name evidence="1" type="ORF">L6452_22609</name>
</gene>
<dbReference type="EMBL" id="CM042053">
    <property type="protein sequence ID" value="KAI3715623.1"/>
    <property type="molecule type" value="Genomic_DNA"/>
</dbReference>
<evidence type="ECO:0000313" key="2">
    <source>
        <dbReference type="Proteomes" id="UP001055879"/>
    </source>
</evidence>
<protein>
    <submittedName>
        <fullName evidence="1">Uncharacterized protein</fullName>
    </submittedName>
</protein>
<reference evidence="2" key="1">
    <citation type="journal article" date="2022" name="Mol. Ecol. Resour.">
        <title>The genomes of chicory, endive, great burdock and yacon provide insights into Asteraceae palaeo-polyploidization history and plant inulin production.</title>
        <authorList>
            <person name="Fan W."/>
            <person name="Wang S."/>
            <person name="Wang H."/>
            <person name="Wang A."/>
            <person name="Jiang F."/>
            <person name="Liu H."/>
            <person name="Zhao H."/>
            <person name="Xu D."/>
            <person name="Zhang Y."/>
        </authorList>
    </citation>
    <scope>NUCLEOTIDE SEQUENCE [LARGE SCALE GENOMIC DNA]</scope>
    <source>
        <strain evidence="2">cv. Niubang</strain>
    </source>
</reference>
<keyword evidence="2" id="KW-1185">Reference proteome</keyword>
<dbReference type="Proteomes" id="UP001055879">
    <property type="component" value="Linkage Group LG07"/>
</dbReference>
<comment type="caution">
    <text evidence="1">The sequence shown here is derived from an EMBL/GenBank/DDBJ whole genome shotgun (WGS) entry which is preliminary data.</text>
</comment>
<reference evidence="1 2" key="2">
    <citation type="journal article" date="2022" name="Mol. Ecol. Resour.">
        <title>The genomes of chicory, endive, great burdock and yacon provide insights into Asteraceae paleo-polyploidization history and plant inulin production.</title>
        <authorList>
            <person name="Fan W."/>
            <person name="Wang S."/>
            <person name="Wang H."/>
            <person name="Wang A."/>
            <person name="Jiang F."/>
            <person name="Liu H."/>
            <person name="Zhao H."/>
            <person name="Xu D."/>
            <person name="Zhang Y."/>
        </authorList>
    </citation>
    <scope>NUCLEOTIDE SEQUENCE [LARGE SCALE GENOMIC DNA]</scope>
    <source>
        <strain evidence="2">cv. Niubang</strain>
    </source>
</reference>